<gene>
    <name evidence="2" type="ORF">OLEA9_A118544</name>
</gene>
<organism evidence="2 3">
    <name type="scientific">Olea europaea subsp. europaea</name>
    <dbReference type="NCBI Taxonomy" id="158383"/>
    <lineage>
        <taxon>Eukaryota</taxon>
        <taxon>Viridiplantae</taxon>
        <taxon>Streptophyta</taxon>
        <taxon>Embryophyta</taxon>
        <taxon>Tracheophyta</taxon>
        <taxon>Spermatophyta</taxon>
        <taxon>Magnoliopsida</taxon>
        <taxon>eudicotyledons</taxon>
        <taxon>Gunneridae</taxon>
        <taxon>Pentapetalae</taxon>
        <taxon>asterids</taxon>
        <taxon>lamiids</taxon>
        <taxon>Lamiales</taxon>
        <taxon>Oleaceae</taxon>
        <taxon>Oleeae</taxon>
        <taxon>Olea</taxon>
    </lineage>
</organism>
<accession>A0A8S0VK09</accession>
<evidence type="ECO:0000313" key="3">
    <source>
        <dbReference type="Proteomes" id="UP000594638"/>
    </source>
</evidence>
<dbReference type="EMBL" id="CACTIH010010135">
    <property type="protein sequence ID" value="CAA3033292.1"/>
    <property type="molecule type" value="Genomic_DNA"/>
</dbReference>
<dbReference type="Proteomes" id="UP000594638">
    <property type="component" value="Unassembled WGS sequence"/>
</dbReference>
<feature type="compositionally biased region" description="Low complexity" evidence="1">
    <location>
        <begin position="20"/>
        <end position="30"/>
    </location>
</feature>
<keyword evidence="3" id="KW-1185">Reference proteome</keyword>
<feature type="non-terminal residue" evidence="2">
    <location>
        <position position="1"/>
    </location>
</feature>
<evidence type="ECO:0000313" key="2">
    <source>
        <dbReference type="EMBL" id="CAA3033292.1"/>
    </source>
</evidence>
<protein>
    <submittedName>
        <fullName evidence="2">Uncharacterized protein</fullName>
    </submittedName>
</protein>
<reference evidence="2 3" key="1">
    <citation type="submission" date="2019-12" db="EMBL/GenBank/DDBJ databases">
        <authorList>
            <person name="Alioto T."/>
            <person name="Alioto T."/>
            <person name="Gomez Garrido J."/>
        </authorList>
    </citation>
    <scope>NUCLEOTIDE SEQUENCE [LARGE SCALE GENOMIC DNA]</scope>
</reference>
<sequence length="144" mass="15892">ESKNQNVDPPSVSRLDCDVAEAASEGPSGEELSKTTEAHAQPVDESMSVEEVRFNNSKDVVGSADYSKNCYTARMCFVPTIPYNCTEFWLNHGQGKATDPNGELYIWDGELKLSIAVLSLTGPRISVDMYCLYDHDPLRTHALC</sequence>
<comment type="caution">
    <text evidence="2">The sequence shown here is derived from an EMBL/GenBank/DDBJ whole genome shotgun (WGS) entry which is preliminary data.</text>
</comment>
<dbReference type="AlphaFoldDB" id="A0A8S0VK09"/>
<dbReference type="Gramene" id="OE9A118544T1">
    <property type="protein sequence ID" value="OE9A118544C1"/>
    <property type="gene ID" value="OE9A118544"/>
</dbReference>
<proteinExistence type="predicted"/>
<feature type="region of interest" description="Disordered" evidence="1">
    <location>
        <begin position="1"/>
        <end position="49"/>
    </location>
</feature>
<name>A0A8S0VK09_OLEEU</name>
<evidence type="ECO:0000256" key="1">
    <source>
        <dbReference type="SAM" id="MobiDB-lite"/>
    </source>
</evidence>